<dbReference type="AlphaFoldDB" id="A0A8J4YM50"/>
<dbReference type="InterPro" id="IPR011701">
    <property type="entry name" value="MFS"/>
</dbReference>
<keyword evidence="4 6" id="KW-0472">Membrane</keyword>
<dbReference type="Pfam" id="PF07690">
    <property type="entry name" value="MFS_1"/>
    <property type="match status" value="1"/>
</dbReference>
<dbReference type="PANTHER" id="PTHR10924">
    <property type="entry name" value="MAJOR FACILITATOR SUPERFAMILY PROTEIN-RELATED"/>
    <property type="match status" value="1"/>
</dbReference>
<evidence type="ECO:0000313" key="7">
    <source>
        <dbReference type="EMBL" id="KAG0726294.1"/>
    </source>
</evidence>
<evidence type="ECO:0000256" key="4">
    <source>
        <dbReference type="ARBA" id="ARBA00023136"/>
    </source>
</evidence>
<feature type="transmembrane region" description="Helical" evidence="6">
    <location>
        <begin position="154"/>
        <end position="181"/>
    </location>
</feature>
<gene>
    <name evidence="7" type="primary">dirc2_3</name>
    <name evidence="7" type="ORF">GWK47_036888</name>
</gene>
<keyword evidence="2 6" id="KW-0812">Transmembrane</keyword>
<evidence type="ECO:0000256" key="5">
    <source>
        <dbReference type="SAM" id="MobiDB-lite"/>
    </source>
</evidence>
<feature type="region of interest" description="Disordered" evidence="5">
    <location>
        <begin position="1"/>
        <end position="27"/>
    </location>
</feature>
<evidence type="ECO:0000256" key="6">
    <source>
        <dbReference type="SAM" id="Phobius"/>
    </source>
</evidence>
<evidence type="ECO:0000256" key="1">
    <source>
        <dbReference type="ARBA" id="ARBA00004141"/>
    </source>
</evidence>
<feature type="transmembrane region" description="Helical" evidence="6">
    <location>
        <begin position="413"/>
        <end position="437"/>
    </location>
</feature>
<name>A0A8J4YM50_CHIOP</name>
<evidence type="ECO:0000256" key="3">
    <source>
        <dbReference type="ARBA" id="ARBA00022989"/>
    </source>
</evidence>
<dbReference type="GO" id="GO:0016020">
    <property type="term" value="C:membrane"/>
    <property type="evidence" value="ECO:0007669"/>
    <property type="project" value="UniProtKB-SubCell"/>
</dbReference>
<accession>A0A8J4YM50</accession>
<reference evidence="7" key="1">
    <citation type="submission" date="2020-07" db="EMBL/GenBank/DDBJ databases">
        <title>The High-quality genome of the commercially important snow crab, Chionoecetes opilio.</title>
        <authorList>
            <person name="Jeong J.-H."/>
            <person name="Ryu S."/>
        </authorList>
    </citation>
    <scope>NUCLEOTIDE SEQUENCE</scope>
    <source>
        <strain evidence="7">MADBK_172401_WGS</strain>
        <tissue evidence="7">Digestive gland</tissue>
    </source>
</reference>
<evidence type="ECO:0000256" key="2">
    <source>
        <dbReference type="ARBA" id="ARBA00022692"/>
    </source>
</evidence>
<feature type="transmembrane region" description="Helical" evidence="6">
    <location>
        <begin position="443"/>
        <end position="465"/>
    </location>
</feature>
<dbReference type="Gene3D" id="1.20.1250.20">
    <property type="entry name" value="MFS general substrate transporter like domains"/>
    <property type="match status" value="1"/>
</dbReference>
<dbReference type="GO" id="GO:0022857">
    <property type="term" value="F:transmembrane transporter activity"/>
    <property type="evidence" value="ECO:0007669"/>
    <property type="project" value="InterPro"/>
</dbReference>
<proteinExistence type="predicted"/>
<dbReference type="EMBL" id="JACEEZ010004642">
    <property type="protein sequence ID" value="KAG0726294.1"/>
    <property type="molecule type" value="Genomic_DNA"/>
</dbReference>
<feature type="transmembrane region" description="Helical" evidence="6">
    <location>
        <begin position="102"/>
        <end position="123"/>
    </location>
</feature>
<sequence length="475" mass="51707">MVQTHTEARPATTPPHTHTQQDVGHEKEPLALESSRKSYGSGGSQGGEEGVSQGITTYPSRMWMLFSFSLLCWVHNIEWITWGPVSESMNAAFPGWGPSTVALITNWGTIIYILFFIPIIWAAQRYGLRASVLASAAVLTAGAGLRCITSTTPAFTILCHVCGMAVGLSSPIMLAAPTLIASDWFPVHERTTAMAIMVGAHELGGIASFLEPLIVRLPGPDVTTADIRHDVMRLTYIAAGLAAVSLVALVVYFPSKPPRPPSLSSSEERLRFIPGLKALVRNKTFMLLLVCYGVFVGPPVMWMTVMDYSLLPLGFHQNKAMWVGVMAVVMAGTLPVVVGRLNDTLHRYTKTMLITLMLLSAGCFFWFLLLSYGVLPVTDWQVYVSTVGGLTFSYSTMPLFIELSINLAYPVPELLVTSVLIAADNIVGAVFLFLFNIPDEQHLWVTYTLTLCCSLTAVPLAAVTFPSTRTDIDIG</sequence>
<dbReference type="SUPFAM" id="SSF103473">
    <property type="entry name" value="MFS general substrate transporter"/>
    <property type="match status" value="1"/>
</dbReference>
<dbReference type="OrthoDB" id="8190074at2759"/>
<feature type="transmembrane region" description="Helical" evidence="6">
    <location>
        <begin position="62"/>
        <end position="82"/>
    </location>
</feature>
<keyword evidence="3 6" id="KW-1133">Transmembrane helix</keyword>
<comment type="subcellular location">
    <subcellularLocation>
        <location evidence="1">Membrane</location>
        <topology evidence="1">Multi-pass membrane protein</topology>
    </subcellularLocation>
</comment>
<organism evidence="7 8">
    <name type="scientific">Chionoecetes opilio</name>
    <name type="common">Atlantic snow crab</name>
    <name type="synonym">Cancer opilio</name>
    <dbReference type="NCBI Taxonomy" id="41210"/>
    <lineage>
        <taxon>Eukaryota</taxon>
        <taxon>Metazoa</taxon>
        <taxon>Ecdysozoa</taxon>
        <taxon>Arthropoda</taxon>
        <taxon>Crustacea</taxon>
        <taxon>Multicrustacea</taxon>
        <taxon>Malacostraca</taxon>
        <taxon>Eumalacostraca</taxon>
        <taxon>Eucarida</taxon>
        <taxon>Decapoda</taxon>
        <taxon>Pleocyemata</taxon>
        <taxon>Brachyura</taxon>
        <taxon>Eubrachyura</taxon>
        <taxon>Majoidea</taxon>
        <taxon>Majidae</taxon>
        <taxon>Chionoecetes</taxon>
    </lineage>
</organism>
<dbReference type="InterPro" id="IPR049680">
    <property type="entry name" value="FLVCR1-2_SLC49-like"/>
</dbReference>
<evidence type="ECO:0000313" key="8">
    <source>
        <dbReference type="Proteomes" id="UP000770661"/>
    </source>
</evidence>
<feature type="transmembrane region" description="Helical" evidence="6">
    <location>
        <begin position="285"/>
        <end position="305"/>
    </location>
</feature>
<feature type="transmembrane region" description="Helical" evidence="6">
    <location>
        <begin position="234"/>
        <end position="253"/>
    </location>
</feature>
<feature type="compositionally biased region" description="Low complexity" evidence="5">
    <location>
        <begin position="9"/>
        <end position="18"/>
    </location>
</feature>
<feature type="transmembrane region" description="Helical" evidence="6">
    <location>
        <begin position="320"/>
        <end position="341"/>
    </location>
</feature>
<dbReference type="InterPro" id="IPR036259">
    <property type="entry name" value="MFS_trans_sf"/>
</dbReference>
<dbReference type="PANTHER" id="PTHR10924:SF27">
    <property type="entry name" value="SOLUTE CARRIER FAMILY 49 MEMBER 4"/>
    <property type="match status" value="1"/>
</dbReference>
<comment type="caution">
    <text evidence="7">The sequence shown here is derived from an EMBL/GenBank/DDBJ whole genome shotgun (WGS) entry which is preliminary data.</text>
</comment>
<dbReference type="Proteomes" id="UP000770661">
    <property type="component" value="Unassembled WGS sequence"/>
</dbReference>
<feature type="transmembrane region" description="Helical" evidence="6">
    <location>
        <begin position="353"/>
        <end position="374"/>
    </location>
</feature>
<keyword evidence="8" id="KW-1185">Reference proteome</keyword>
<protein>
    <submittedName>
        <fullName evidence="7">Disrupted in renal carcinoma protein 2</fullName>
    </submittedName>
</protein>